<reference evidence="14" key="1">
    <citation type="submission" date="2016-11" db="EMBL/GenBank/DDBJ databases">
        <authorList>
            <person name="Varghese N."/>
            <person name="Submissions S."/>
        </authorList>
    </citation>
    <scope>NUCLEOTIDE SEQUENCE [LARGE SCALE GENOMIC DNA]</scope>
    <source>
        <strain evidence="14">DSM 16057</strain>
    </source>
</reference>
<keyword evidence="6 8" id="KW-0057">Aromatic amino acid biosynthesis</keyword>
<comment type="catalytic activity">
    <reaction evidence="7 8">
        <text>shikimate + NADP(+) = 3-dehydroshikimate + NADPH + H(+)</text>
        <dbReference type="Rhea" id="RHEA:17737"/>
        <dbReference type="ChEBI" id="CHEBI:15378"/>
        <dbReference type="ChEBI" id="CHEBI:16630"/>
        <dbReference type="ChEBI" id="CHEBI:36208"/>
        <dbReference type="ChEBI" id="CHEBI:57783"/>
        <dbReference type="ChEBI" id="CHEBI:58349"/>
        <dbReference type="EC" id="1.1.1.25"/>
    </reaction>
</comment>
<dbReference type="InterPro" id="IPR036291">
    <property type="entry name" value="NAD(P)-bd_dom_sf"/>
</dbReference>
<dbReference type="OrthoDB" id="9792692at2"/>
<dbReference type="SUPFAM" id="SSF51735">
    <property type="entry name" value="NAD(P)-binding Rossmann-fold domains"/>
    <property type="match status" value="1"/>
</dbReference>
<proteinExistence type="inferred from homology"/>
<gene>
    <name evidence="8" type="primary">aroE</name>
    <name evidence="13" type="ORF">SAMN02745219_01712</name>
</gene>
<feature type="binding site" evidence="8">
    <location>
        <begin position="158"/>
        <end position="163"/>
    </location>
    <ligand>
        <name>NADP(+)</name>
        <dbReference type="ChEBI" id="CHEBI:58349"/>
    </ligand>
</feature>
<feature type="binding site" evidence="8">
    <location>
        <position position="94"/>
    </location>
    <ligand>
        <name>shikimate</name>
        <dbReference type="ChEBI" id="CHEBI:36208"/>
    </ligand>
</feature>
<evidence type="ECO:0000256" key="6">
    <source>
        <dbReference type="ARBA" id="ARBA00023141"/>
    </source>
</evidence>
<protein>
    <recommendedName>
        <fullName evidence="2 8">Shikimate dehydrogenase (NADP(+))</fullName>
        <shortName evidence="8">SDH</shortName>
        <ecNumber evidence="2 8">1.1.1.25</ecNumber>
    </recommendedName>
</protein>
<feature type="active site" description="Proton acceptor" evidence="8">
    <location>
        <position position="73"/>
    </location>
</feature>
<evidence type="ECO:0000256" key="2">
    <source>
        <dbReference type="ARBA" id="ARBA00012962"/>
    </source>
</evidence>
<feature type="domain" description="Shikimate dehydrogenase substrate binding N-terminal" evidence="11">
    <location>
        <begin position="14"/>
        <end position="96"/>
    </location>
</feature>
<dbReference type="EMBL" id="FQZM01000019">
    <property type="protein sequence ID" value="SHJ08529.1"/>
    <property type="molecule type" value="Genomic_DNA"/>
</dbReference>
<name>A0A1M6GF23_9FIRM</name>
<dbReference type="PANTHER" id="PTHR21089">
    <property type="entry name" value="SHIKIMATE DEHYDROGENASE"/>
    <property type="match status" value="1"/>
</dbReference>
<comment type="pathway">
    <text evidence="1 8">Metabolic intermediate biosynthesis; chorismate biosynthesis; chorismate from D-erythrose 4-phosphate and phosphoenolpyruvate: step 4/7.</text>
</comment>
<dbReference type="InterPro" id="IPR046346">
    <property type="entry name" value="Aminoacid_DH-like_N_sf"/>
</dbReference>
<dbReference type="Gene3D" id="3.40.50.10860">
    <property type="entry name" value="Leucine Dehydrogenase, chain A, domain 1"/>
    <property type="match status" value="1"/>
</dbReference>
<organism evidence="13 14">
    <name type="scientific">Desulfofundulus thermosubterraneus DSM 16057</name>
    <dbReference type="NCBI Taxonomy" id="1121432"/>
    <lineage>
        <taxon>Bacteria</taxon>
        <taxon>Bacillati</taxon>
        <taxon>Bacillota</taxon>
        <taxon>Clostridia</taxon>
        <taxon>Eubacteriales</taxon>
        <taxon>Peptococcaceae</taxon>
        <taxon>Desulfofundulus</taxon>
    </lineage>
</organism>
<accession>A0A1M6GF23</accession>
<dbReference type="Pfam" id="PF18317">
    <property type="entry name" value="SDH_C"/>
    <property type="match status" value="1"/>
</dbReference>
<dbReference type="Pfam" id="PF01488">
    <property type="entry name" value="Shikimate_DH"/>
    <property type="match status" value="1"/>
</dbReference>
<dbReference type="InterPro" id="IPR022893">
    <property type="entry name" value="Shikimate_DH_fam"/>
</dbReference>
<dbReference type="Pfam" id="PF08501">
    <property type="entry name" value="Shikimate_dh_N"/>
    <property type="match status" value="1"/>
</dbReference>
<dbReference type="PANTHER" id="PTHR21089:SF1">
    <property type="entry name" value="BIFUNCTIONAL 3-DEHYDROQUINATE DEHYDRATASE_SHIKIMATE DEHYDROGENASE, CHLOROPLASTIC"/>
    <property type="match status" value="1"/>
</dbReference>
<evidence type="ECO:0000259" key="11">
    <source>
        <dbReference type="Pfam" id="PF08501"/>
    </source>
</evidence>
<evidence type="ECO:0000259" key="12">
    <source>
        <dbReference type="Pfam" id="PF18317"/>
    </source>
</evidence>
<dbReference type="CDD" id="cd01065">
    <property type="entry name" value="NAD_bind_Shikimate_DH"/>
    <property type="match status" value="1"/>
</dbReference>
<dbReference type="AlphaFoldDB" id="A0A1M6GF23"/>
<dbReference type="Gene3D" id="3.40.50.720">
    <property type="entry name" value="NAD(P)-binding Rossmann-like Domain"/>
    <property type="match status" value="1"/>
</dbReference>
<evidence type="ECO:0000256" key="7">
    <source>
        <dbReference type="ARBA" id="ARBA00049442"/>
    </source>
</evidence>
<dbReference type="SUPFAM" id="SSF53223">
    <property type="entry name" value="Aminoacid dehydrogenase-like, N-terminal domain"/>
    <property type="match status" value="1"/>
</dbReference>
<evidence type="ECO:0000259" key="10">
    <source>
        <dbReference type="Pfam" id="PF01488"/>
    </source>
</evidence>
<dbReference type="GO" id="GO:0019632">
    <property type="term" value="P:shikimate metabolic process"/>
    <property type="evidence" value="ECO:0007669"/>
    <property type="project" value="TreeGrafter"/>
</dbReference>
<dbReference type="InterPro" id="IPR013708">
    <property type="entry name" value="Shikimate_DH-bd_N"/>
</dbReference>
<evidence type="ECO:0000256" key="4">
    <source>
        <dbReference type="ARBA" id="ARBA00022857"/>
    </source>
</evidence>
<sequence length="318" mass="34604">MSELISGRTRVCGLFGFPVEHSFSPAMHNAAFRHLGLDFVYVAFAVHPRELERAVAGIRALNLAGVNVTVPHKEKVIPYLDELTAGARLAGAVNTIVHRDGRLVGHNTDGAGFVRFLTDDAGFNPAGKRVLFLGAGGAARAVAVHLALAGVEQVLVANRTLSRAAELAALINEETPARAWAVPWPAKDDRVLPEGLERKPPDGRDPEEGKFTFVPDTNDGDIKELTAFVDLVVQTTPLGMHPREDTCLDFPFDCLRPGQVVVDLVYNPPRTLFMERAVHSGARVYNGLGMLLYQGVLAFELWTGEEAPVEVMRRALPF</sequence>
<dbReference type="FunFam" id="3.40.50.10860:FF:000004">
    <property type="entry name" value="Quinate/shikimate dehydrogenase"/>
    <property type="match status" value="1"/>
</dbReference>
<comment type="subunit">
    <text evidence="8">Homodimer.</text>
</comment>
<evidence type="ECO:0000313" key="14">
    <source>
        <dbReference type="Proteomes" id="UP000184529"/>
    </source>
</evidence>
<comment type="function">
    <text evidence="8">Involved in the biosynthesis of the chorismate, which leads to the biosynthesis of aromatic amino acids. Catalyzes the reversible NADPH linked reduction of 3-dehydroshikimate (DHSA) to yield shikimate (SA).</text>
</comment>
<keyword evidence="5 8" id="KW-0560">Oxidoreductase</keyword>
<dbReference type="GO" id="GO:0004764">
    <property type="term" value="F:shikimate 3-dehydrogenase (NADP+) activity"/>
    <property type="evidence" value="ECO:0007669"/>
    <property type="project" value="UniProtKB-UniRule"/>
</dbReference>
<keyword evidence="3 8" id="KW-0028">Amino-acid biosynthesis</keyword>
<evidence type="ECO:0000313" key="13">
    <source>
        <dbReference type="EMBL" id="SHJ08529.1"/>
    </source>
</evidence>
<dbReference type="Proteomes" id="UP000184529">
    <property type="component" value="Unassembled WGS sequence"/>
</dbReference>
<dbReference type="GO" id="GO:0009423">
    <property type="term" value="P:chorismate biosynthetic process"/>
    <property type="evidence" value="ECO:0007669"/>
    <property type="project" value="UniProtKB-UniRule"/>
</dbReference>
<feature type="binding site" evidence="8">
    <location>
        <begin position="134"/>
        <end position="138"/>
    </location>
    <ligand>
        <name>NADP(+)</name>
        <dbReference type="ChEBI" id="CHEBI:58349"/>
    </ligand>
</feature>
<keyword evidence="14" id="KW-1185">Reference proteome</keyword>
<evidence type="ECO:0000256" key="5">
    <source>
        <dbReference type="ARBA" id="ARBA00023002"/>
    </source>
</evidence>
<feature type="binding site" evidence="8">
    <location>
        <position position="287"/>
    </location>
    <ligand>
        <name>NADP(+)</name>
        <dbReference type="ChEBI" id="CHEBI:58349"/>
    </ligand>
</feature>
<feature type="binding site" evidence="8">
    <location>
        <position position="266"/>
    </location>
    <ligand>
        <name>shikimate</name>
        <dbReference type="ChEBI" id="CHEBI:36208"/>
    </ligand>
</feature>
<comment type="caution">
    <text evidence="8">Lacks conserved residue(s) required for the propagation of feature annotation.</text>
</comment>
<dbReference type="STRING" id="1121432.SAMN02745219_01712"/>
<feature type="domain" description="Quinate/shikimate 5-dehydrogenase/glutamyl-tRNA reductase" evidence="10">
    <location>
        <begin position="126"/>
        <end position="174"/>
    </location>
</feature>
<feature type="binding site" evidence="8">
    <location>
        <begin position="22"/>
        <end position="24"/>
    </location>
    <ligand>
        <name>shikimate</name>
        <dbReference type="ChEBI" id="CHEBI:36208"/>
    </ligand>
</feature>
<dbReference type="InterPro" id="IPR006151">
    <property type="entry name" value="Shikm_DH/Glu-tRNA_Rdtase"/>
</dbReference>
<evidence type="ECO:0000256" key="1">
    <source>
        <dbReference type="ARBA" id="ARBA00004871"/>
    </source>
</evidence>
<feature type="binding site" evidence="8">
    <location>
        <position position="109"/>
    </location>
    <ligand>
        <name>shikimate</name>
        <dbReference type="ChEBI" id="CHEBI:36208"/>
    </ligand>
</feature>
<evidence type="ECO:0000256" key="3">
    <source>
        <dbReference type="ARBA" id="ARBA00022605"/>
    </source>
</evidence>
<dbReference type="GO" id="GO:0009073">
    <property type="term" value="P:aromatic amino acid family biosynthetic process"/>
    <property type="evidence" value="ECO:0007669"/>
    <property type="project" value="UniProtKB-KW"/>
</dbReference>
<comment type="similarity">
    <text evidence="8">Belongs to the shikimate dehydrogenase family.</text>
</comment>
<dbReference type="RefSeq" id="WP_072868843.1">
    <property type="nucleotide sequence ID" value="NZ_FQZM01000019.1"/>
</dbReference>
<dbReference type="EC" id="1.1.1.25" evidence="2 8"/>
<feature type="region of interest" description="Disordered" evidence="9">
    <location>
        <begin position="191"/>
        <end position="210"/>
    </location>
</feature>
<dbReference type="HAMAP" id="MF_00222">
    <property type="entry name" value="Shikimate_DH_AroE"/>
    <property type="match status" value="1"/>
</dbReference>
<keyword evidence="4 8" id="KW-0521">NADP</keyword>
<feature type="binding site" evidence="8">
    <location>
        <position position="294"/>
    </location>
    <ligand>
        <name>shikimate</name>
        <dbReference type="ChEBI" id="CHEBI:36208"/>
    </ligand>
</feature>
<feature type="binding site" evidence="8">
    <location>
        <position position="69"/>
    </location>
    <ligand>
        <name>shikimate</name>
        <dbReference type="ChEBI" id="CHEBI:36208"/>
    </ligand>
</feature>
<feature type="binding site" evidence="8">
    <location>
        <position position="264"/>
    </location>
    <ligand>
        <name>NADP(+)</name>
        <dbReference type="ChEBI" id="CHEBI:58349"/>
    </ligand>
</feature>
<dbReference type="UniPathway" id="UPA00053">
    <property type="reaction ID" value="UER00087"/>
</dbReference>
<evidence type="ECO:0000256" key="9">
    <source>
        <dbReference type="SAM" id="MobiDB-lite"/>
    </source>
</evidence>
<evidence type="ECO:0000256" key="8">
    <source>
        <dbReference type="HAMAP-Rule" id="MF_00222"/>
    </source>
</evidence>
<dbReference type="GO" id="GO:0008652">
    <property type="term" value="P:amino acid biosynthetic process"/>
    <property type="evidence" value="ECO:0007669"/>
    <property type="project" value="UniProtKB-KW"/>
</dbReference>
<dbReference type="InterPro" id="IPR041121">
    <property type="entry name" value="SDH_C"/>
</dbReference>
<feature type="domain" description="SDH C-terminal" evidence="12">
    <location>
        <begin position="287"/>
        <end position="316"/>
    </location>
</feature>